<dbReference type="Gene3D" id="2.40.50.140">
    <property type="entry name" value="Nucleic acid-binding proteins"/>
    <property type="match status" value="1"/>
</dbReference>
<feature type="non-terminal residue" evidence="9">
    <location>
        <position position="118"/>
    </location>
</feature>
<evidence type="ECO:0000256" key="3">
    <source>
        <dbReference type="ARBA" id="ARBA00008442"/>
    </source>
</evidence>
<evidence type="ECO:0000256" key="6">
    <source>
        <dbReference type="ARBA" id="ARBA00023125"/>
    </source>
</evidence>
<sequence>LFQIVEAYYELTPSHHVVIRCWDTRSTIPYDSSTVLPLTISFFRTYQRPLRTHESIVEQSRGKTVDIYCFDYDNHVGEDGRNIRAGDWVLFCNVKVGYPRNGADTVLAMHEGGIGFGR</sequence>
<dbReference type="Proteomes" id="UP001432027">
    <property type="component" value="Unassembled WGS sequence"/>
</dbReference>
<keyword evidence="7" id="KW-0539">Nucleus</keyword>
<keyword evidence="6" id="KW-0238">DNA-binding</keyword>
<evidence type="ECO:0000256" key="7">
    <source>
        <dbReference type="ARBA" id="ARBA00023242"/>
    </source>
</evidence>
<keyword evidence="5" id="KW-0779">Telomere</keyword>
<dbReference type="EMBL" id="BTSX01000006">
    <property type="protein sequence ID" value="GMT04111.1"/>
    <property type="molecule type" value="Genomic_DNA"/>
</dbReference>
<evidence type="ECO:0000256" key="1">
    <source>
        <dbReference type="ARBA" id="ARBA00004123"/>
    </source>
</evidence>
<accession>A0AAV5UB60</accession>
<name>A0AAV5UB60_9BILA</name>
<feature type="domain" description="Protection of telomeres protein 1 ssDNA-binding" evidence="8">
    <location>
        <begin position="3"/>
        <end position="112"/>
    </location>
</feature>
<dbReference type="InterPro" id="IPR012340">
    <property type="entry name" value="NA-bd_OB-fold"/>
</dbReference>
<dbReference type="GO" id="GO:0005634">
    <property type="term" value="C:nucleus"/>
    <property type="evidence" value="ECO:0007669"/>
    <property type="project" value="UniProtKB-SubCell"/>
</dbReference>
<gene>
    <name evidence="9" type="ORF">PENTCL1PPCAC_26285</name>
</gene>
<keyword evidence="10" id="KW-1185">Reference proteome</keyword>
<dbReference type="Pfam" id="PF16686">
    <property type="entry name" value="POT1PC"/>
    <property type="match status" value="1"/>
</dbReference>
<evidence type="ECO:0000256" key="5">
    <source>
        <dbReference type="ARBA" id="ARBA00022895"/>
    </source>
</evidence>
<reference evidence="9" key="1">
    <citation type="submission" date="2023-10" db="EMBL/GenBank/DDBJ databases">
        <title>Genome assembly of Pristionchus species.</title>
        <authorList>
            <person name="Yoshida K."/>
            <person name="Sommer R.J."/>
        </authorList>
    </citation>
    <scope>NUCLEOTIDE SEQUENCE</scope>
    <source>
        <strain evidence="9">RS0144</strain>
    </source>
</reference>
<evidence type="ECO:0000313" key="9">
    <source>
        <dbReference type="EMBL" id="GMT04111.1"/>
    </source>
</evidence>
<dbReference type="AlphaFoldDB" id="A0AAV5UB60"/>
<protein>
    <recommendedName>
        <fullName evidence="8">Protection of telomeres protein 1 ssDNA-binding domain-containing protein</fullName>
    </recommendedName>
</protein>
<evidence type="ECO:0000256" key="4">
    <source>
        <dbReference type="ARBA" id="ARBA00022454"/>
    </source>
</evidence>
<dbReference type="SUPFAM" id="SSF50249">
    <property type="entry name" value="Nucleic acid-binding proteins"/>
    <property type="match status" value="1"/>
</dbReference>
<dbReference type="InterPro" id="IPR032042">
    <property type="entry name" value="POT1PC"/>
</dbReference>
<organism evidence="9 10">
    <name type="scientific">Pristionchus entomophagus</name>
    <dbReference type="NCBI Taxonomy" id="358040"/>
    <lineage>
        <taxon>Eukaryota</taxon>
        <taxon>Metazoa</taxon>
        <taxon>Ecdysozoa</taxon>
        <taxon>Nematoda</taxon>
        <taxon>Chromadorea</taxon>
        <taxon>Rhabditida</taxon>
        <taxon>Rhabditina</taxon>
        <taxon>Diplogasteromorpha</taxon>
        <taxon>Diplogasteroidea</taxon>
        <taxon>Neodiplogasteridae</taxon>
        <taxon>Pristionchus</taxon>
    </lineage>
</organism>
<evidence type="ECO:0000313" key="10">
    <source>
        <dbReference type="Proteomes" id="UP001432027"/>
    </source>
</evidence>
<dbReference type="GO" id="GO:0000781">
    <property type="term" value="C:chromosome, telomeric region"/>
    <property type="evidence" value="ECO:0007669"/>
    <property type="project" value="UniProtKB-SubCell"/>
</dbReference>
<dbReference type="GO" id="GO:0043047">
    <property type="term" value="F:single-stranded telomeric DNA binding"/>
    <property type="evidence" value="ECO:0007669"/>
    <property type="project" value="InterPro"/>
</dbReference>
<proteinExistence type="inferred from homology"/>
<evidence type="ECO:0000259" key="8">
    <source>
        <dbReference type="Pfam" id="PF16686"/>
    </source>
</evidence>
<feature type="non-terminal residue" evidence="9">
    <location>
        <position position="1"/>
    </location>
</feature>
<comment type="subcellular location">
    <subcellularLocation>
        <location evidence="2">Chromosome</location>
        <location evidence="2">Telomere</location>
    </subcellularLocation>
    <subcellularLocation>
        <location evidence="1">Nucleus</location>
    </subcellularLocation>
</comment>
<comment type="caution">
    <text evidence="9">The sequence shown here is derived from an EMBL/GenBank/DDBJ whole genome shotgun (WGS) entry which is preliminary data.</text>
</comment>
<keyword evidence="4" id="KW-0158">Chromosome</keyword>
<comment type="similarity">
    <text evidence="3">Belongs to the telombin family.</text>
</comment>
<evidence type="ECO:0000256" key="2">
    <source>
        <dbReference type="ARBA" id="ARBA00004574"/>
    </source>
</evidence>